<gene>
    <name evidence="5" type="ORF">IFE19_03335</name>
</gene>
<keyword evidence="2" id="KW-0238">DNA-binding</keyword>
<dbReference type="InterPro" id="IPR000792">
    <property type="entry name" value="Tscrpt_reg_LuxR_C"/>
</dbReference>
<organism evidence="5 6">
    <name type="scientific">Brevundimonas pondensis</name>
    <dbReference type="NCBI Taxonomy" id="2774189"/>
    <lineage>
        <taxon>Bacteria</taxon>
        <taxon>Pseudomonadati</taxon>
        <taxon>Pseudomonadota</taxon>
        <taxon>Alphaproteobacteria</taxon>
        <taxon>Caulobacterales</taxon>
        <taxon>Caulobacteraceae</taxon>
        <taxon>Brevundimonas</taxon>
    </lineage>
</organism>
<evidence type="ECO:0000313" key="6">
    <source>
        <dbReference type="Proteomes" id="UP000663942"/>
    </source>
</evidence>
<dbReference type="InterPro" id="IPR016032">
    <property type="entry name" value="Sig_transdc_resp-reg_C-effctor"/>
</dbReference>
<sequence>MHQLSPPPRPASALTERQRQCLVLAADGLTSARIGAVLGLSPRTIDEHLAEACRLLGVRTRIQAVARFAAAAPDVRDDATVDLRQRISGSMLRARRG</sequence>
<dbReference type="InterPro" id="IPR036388">
    <property type="entry name" value="WH-like_DNA-bd_sf"/>
</dbReference>
<reference evidence="5 6" key="1">
    <citation type="submission" date="2020-09" db="EMBL/GenBank/DDBJ databases">
        <title>Brevundimonas sp. LVF1 isolated from an oligotrophic pond in Goettingen, Germany.</title>
        <authorList>
            <person name="Friedrich I."/>
            <person name="Klassen A."/>
            <person name="Neubauer H."/>
            <person name="Schneider D."/>
            <person name="Hertel R."/>
            <person name="Daniel R."/>
        </authorList>
    </citation>
    <scope>NUCLEOTIDE SEQUENCE [LARGE SCALE GENOMIC DNA]</scope>
    <source>
        <strain evidence="5 6">LVF1</strain>
    </source>
</reference>
<dbReference type="CDD" id="cd06170">
    <property type="entry name" value="LuxR_C_like"/>
    <property type="match status" value="1"/>
</dbReference>
<name>A0ABX7SM57_9CAUL</name>
<dbReference type="SMART" id="SM00421">
    <property type="entry name" value="HTH_LUXR"/>
    <property type="match status" value="1"/>
</dbReference>
<dbReference type="Proteomes" id="UP000663942">
    <property type="component" value="Chromosome"/>
</dbReference>
<dbReference type="PANTHER" id="PTHR44688:SF16">
    <property type="entry name" value="DNA-BINDING TRANSCRIPTIONAL ACTIVATOR DEVR_DOSR"/>
    <property type="match status" value="1"/>
</dbReference>
<accession>A0ABX7SM57</accession>
<evidence type="ECO:0000256" key="1">
    <source>
        <dbReference type="ARBA" id="ARBA00023015"/>
    </source>
</evidence>
<feature type="domain" description="HTH luxR-type" evidence="4">
    <location>
        <begin position="7"/>
        <end position="72"/>
    </location>
</feature>
<evidence type="ECO:0000256" key="2">
    <source>
        <dbReference type="ARBA" id="ARBA00023125"/>
    </source>
</evidence>
<dbReference type="Pfam" id="PF00196">
    <property type="entry name" value="GerE"/>
    <property type="match status" value="1"/>
</dbReference>
<keyword evidence="3" id="KW-0804">Transcription</keyword>
<keyword evidence="1" id="KW-0805">Transcription regulation</keyword>
<evidence type="ECO:0000256" key="3">
    <source>
        <dbReference type="ARBA" id="ARBA00023163"/>
    </source>
</evidence>
<keyword evidence="6" id="KW-1185">Reference proteome</keyword>
<evidence type="ECO:0000259" key="4">
    <source>
        <dbReference type="PROSITE" id="PS50043"/>
    </source>
</evidence>
<dbReference type="PROSITE" id="PS50043">
    <property type="entry name" value="HTH_LUXR_2"/>
    <property type="match status" value="1"/>
</dbReference>
<dbReference type="SUPFAM" id="SSF46894">
    <property type="entry name" value="C-terminal effector domain of the bipartite response regulators"/>
    <property type="match status" value="1"/>
</dbReference>
<dbReference type="PRINTS" id="PR00038">
    <property type="entry name" value="HTHLUXR"/>
</dbReference>
<dbReference type="RefSeq" id="WP_207825648.1">
    <property type="nucleotide sequence ID" value="NZ_CP062006.1"/>
</dbReference>
<dbReference type="Gene3D" id="1.10.10.10">
    <property type="entry name" value="Winged helix-like DNA-binding domain superfamily/Winged helix DNA-binding domain"/>
    <property type="match status" value="1"/>
</dbReference>
<protein>
    <submittedName>
        <fullName evidence="5">Helix-turn-helix transcriptional regulator</fullName>
    </submittedName>
</protein>
<evidence type="ECO:0000313" key="5">
    <source>
        <dbReference type="EMBL" id="QTC88439.1"/>
    </source>
</evidence>
<dbReference type="PANTHER" id="PTHR44688">
    <property type="entry name" value="DNA-BINDING TRANSCRIPTIONAL ACTIVATOR DEVR_DOSR"/>
    <property type="match status" value="1"/>
</dbReference>
<proteinExistence type="predicted"/>
<dbReference type="EMBL" id="CP062006">
    <property type="protein sequence ID" value="QTC88439.1"/>
    <property type="molecule type" value="Genomic_DNA"/>
</dbReference>